<keyword evidence="10" id="KW-1185">Reference proteome</keyword>
<feature type="signal peptide" evidence="7">
    <location>
        <begin position="1"/>
        <end position="25"/>
    </location>
</feature>
<keyword evidence="2 6" id="KW-0813">Transport</keyword>
<dbReference type="PANTHER" id="PTHR43839:SF3">
    <property type="entry name" value="OLIGOPEPTIDE ABC TRANSPORTER, PERMEASE PROTEIN"/>
    <property type="match status" value="1"/>
</dbReference>
<feature type="transmembrane region" description="Helical" evidence="6">
    <location>
        <begin position="267"/>
        <end position="293"/>
    </location>
</feature>
<dbReference type="PROSITE" id="PS51257">
    <property type="entry name" value="PROKAR_LIPOPROTEIN"/>
    <property type="match status" value="1"/>
</dbReference>
<feature type="transmembrane region" description="Helical" evidence="6">
    <location>
        <begin position="208"/>
        <end position="233"/>
    </location>
</feature>
<organism evidence="9 10">
    <name type="scientific">Paenibacillus artemisiicola</name>
    <dbReference type="NCBI Taxonomy" id="1172618"/>
    <lineage>
        <taxon>Bacteria</taxon>
        <taxon>Bacillati</taxon>
        <taxon>Bacillota</taxon>
        <taxon>Bacilli</taxon>
        <taxon>Bacillales</taxon>
        <taxon>Paenibacillaceae</taxon>
        <taxon>Paenibacillus</taxon>
    </lineage>
</organism>
<dbReference type="PANTHER" id="PTHR43839">
    <property type="entry name" value="OPPC IN A BINDING PROTEIN-DEPENDENT TRANSPORT SYSTEM"/>
    <property type="match status" value="1"/>
</dbReference>
<feature type="transmembrane region" description="Helical" evidence="6">
    <location>
        <begin position="79"/>
        <end position="106"/>
    </location>
</feature>
<keyword evidence="4 6" id="KW-1133">Transmembrane helix</keyword>
<dbReference type="PROSITE" id="PS50928">
    <property type="entry name" value="ABC_TM1"/>
    <property type="match status" value="1"/>
</dbReference>
<gene>
    <name evidence="9" type="ORF">I8J29_04705</name>
</gene>
<evidence type="ECO:0000259" key="8">
    <source>
        <dbReference type="PROSITE" id="PS50928"/>
    </source>
</evidence>
<keyword evidence="7" id="KW-0732">Signal</keyword>
<dbReference type="InterPro" id="IPR035906">
    <property type="entry name" value="MetI-like_sf"/>
</dbReference>
<accession>A0ABS3W593</accession>
<feature type="domain" description="ABC transmembrane type-1" evidence="8">
    <location>
        <begin position="81"/>
        <end position="290"/>
    </location>
</feature>
<evidence type="ECO:0000313" key="10">
    <source>
        <dbReference type="Proteomes" id="UP000670947"/>
    </source>
</evidence>
<feature type="chain" id="PRO_5047053320" evidence="7">
    <location>
        <begin position="26"/>
        <end position="307"/>
    </location>
</feature>
<dbReference type="SUPFAM" id="SSF161098">
    <property type="entry name" value="MetI-like"/>
    <property type="match status" value="1"/>
</dbReference>
<evidence type="ECO:0000256" key="5">
    <source>
        <dbReference type="ARBA" id="ARBA00023136"/>
    </source>
</evidence>
<evidence type="ECO:0000256" key="2">
    <source>
        <dbReference type="ARBA" id="ARBA00022448"/>
    </source>
</evidence>
<evidence type="ECO:0000256" key="6">
    <source>
        <dbReference type="RuleBase" id="RU363032"/>
    </source>
</evidence>
<keyword evidence="5 6" id="KW-0472">Membrane</keyword>
<feature type="transmembrane region" description="Helical" evidence="6">
    <location>
        <begin position="118"/>
        <end position="138"/>
    </location>
</feature>
<proteinExistence type="inferred from homology"/>
<evidence type="ECO:0000256" key="4">
    <source>
        <dbReference type="ARBA" id="ARBA00022989"/>
    </source>
</evidence>
<dbReference type="Proteomes" id="UP000670947">
    <property type="component" value="Unassembled WGS sequence"/>
</dbReference>
<dbReference type="EMBL" id="JAGGDJ010000002">
    <property type="protein sequence ID" value="MBO7743482.1"/>
    <property type="molecule type" value="Genomic_DNA"/>
</dbReference>
<dbReference type="RefSeq" id="WP_208846507.1">
    <property type="nucleotide sequence ID" value="NZ_JAGGDJ010000002.1"/>
</dbReference>
<feature type="transmembrane region" description="Helical" evidence="6">
    <location>
        <begin position="150"/>
        <end position="169"/>
    </location>
</feature>
<reference evidence="9 10" key="1">
    <citation type="submission" date="2021-03" db="EMBL/GenBank/DDBJ databases">
        <title>Paenibacillus artemisicola MWE-103 whole genome sequence.</title>
        <authorList>
            <person name="Ham Y.J."/>
        </authorList>
    </citation>
    <scope>NUCLEOTIDE SEQUENCE [LARGE SCALE GENOMIC DNA]</scope>
    <source>
        <strain evidence="9 10">MWE-103</strain>
    </source>
</reference>
<dbReference type="InterPro" id="IPR000515">
    <property type="entry name" value="MetI-like"/>
</dbReference>
<keyword evidence="3 6" id="KW-0812">Transmembrane</keyword>
<evidence type="ECO:0000256" key="7">
    <source>
        <dbReference type="SAM" id="SignalP"/>
    </source>
</evidence>
<name>A0ABS3W593_9BACL</name>
<comment type="caution">
    <text evidence="9">The sequence shown here is derived from an EMBL/GenBank/DDBJ whole genome shotgun (WGS) entry which is preliminary data.</text>
</comment>
<comment type="similarity">
    <text evidence="6">Belongs to the binding-protein-dependent transport system permease family.</text>
</comment>
<protein>
    <submittedName>
        <fullName evidence="9">ABC transporter permease subunit</fullName>
    </submittedName>
</protein>
<sequence>MNKTLAAGLAITMFFLAACFFGEYAAPYDLSENVPPHYVGEPGHRTLVAPPFPPSASHPFGTDKYGTDMAAKLLDGAKYTIIASLSIAFFRLFAGGALGLLLGYFGAGRVSRTGRTPIWTMLNGIPIFIIVWMIMTGISMDPSATPLEMTLILSAVLALVGIPAVASTVKAKTTVFREELFILSARSIGAGRWRIVRTHLLPHLQESLLILFVQEIVLILGLFGQLAIFNLFVGGTLVYKDLVYPEYASRTNEWSGLIGQSRGNLYIYPWVLFFPLLAYIAYILGLHMIALGIEKRFKRKVAKFSQL</sequence>
<evidence type="ECO:0000256" key="1">
    <source>
        <dbReference type="ARBA" id="ARBA00004141"/>
    </source>
</evidence>
<comment type="subcellular location">
    <subcellularLocation>
        <location evidence="6">Cell membrane</location>
        <topology evidence="6">Multi-pass membrane protein</topology>
    </subcellularLocation>
    <subcellularLocation>
        <location evidence="1">Membrane</location>
        <topology evidence="1">Multi-pass membrane protein</topology>
    </subcellularLocation>
</comment>
<dbReference type="CDD" id="cd06261">
    <property type="entry name" value="TM_PBP2"/>
    <property type="match status" value="1"/>
</dbReference>
<dbReference type="Pfam" id="PF00528">
    <property type="entry name" value="BPD_transp_1"/>
    <property type="match status" value="1"/>
</dbReference>
<evidence type="ECO:0000256" key="3">
    <source>
        <dbReference type="ARBA" id="ARBA00022692"/>
    </source>
</evidence>
<dbReference type="Gene3D" id="1.10.3720.10">
    <property type="entry name" value="MetI-like"/>
    <property type="match status" value="1"/>
</dbReference>
<evidence type="ECO:0000313" key="9">
    <source>
        <dbReference type="EMBL" id="MBO7743482.1"/>
    </source>
</evidence>